<dbReference type="InterPro" id="IPR036864">
    <property type="entry name" value="Zn2-C6_fun-type_DNA-bd_sf"/>
</dbReference>
<protein>
    <recommendedName>
        <fullName evidence="6">Zn(2)-C6 fungal-type domain-containing protein</fullName>
    </recommendedName>
</protein>
<evidence type="ECO:0000313" key="7">
    <source>
        <dbReference type="EMBL" id="KAF1814417.1"/>
    </source>
</evidence>
<evidence type="ECO:0000259" key="6">
    <source>
        <dbReference type="PROSITE" id="PS50048"/>
    </source>
</evidence>
<dbReference type="InterPro" id="IPR051127">
    <property type="entry name" value="Fungal_SecMet_Regulators"/>
</dbReference>
<dbReference type="CDD" id="cd12148">
    <property type="entry name" value="fungal_TF_MHR"/>
    <property type="match status" value="1"/>
</dbReference>
<dbReference type="SUPFAM" id="SSF57701">
    <property type="entry name" value="Zn2/Cys6 DNA-binding domain"/>
    <property type="match status" value="1"/>
</dbReference>
<dbReference type="OrthoDB" id="2399539at2759"/>
<dbReference type="GO" id="GO:0000981">
    <property type="term" value="F:DNA-binding transcription factor activity, RNA polymerase II-specific"/>
    <property type="evidence" value="ECO:0007669"/>
    <property type="project" value="InterPro"/>
</dbReference>
<keyword evidence="3" id="KW-0804">Transcription</keyword>
<accession>A0A6G1G8L9</accession>
<feature type="compositionally biased region" description="Basic and acidic residues" evidence="5">
    <location>
        <begin position="106"/>
        <end position="126"/>
    </location>
</feature>
<keyword evidence="8" id="KW-1185">Reference proteome</keyword>
<feature type="region of interest" description="Disordered" evidence="5">
    <location>
        <begin position="68"/>
        <end position="126"/>
    </location>
</feature>
<feature type="compositionally biased region" description="Low complexity" evidence="5">
    <location>
        <begin position="85"/>
        <end position="105"/>
    </location>
</feature>
<dbReference type="SMART" id="SM00066">
    <property type="entry name" value="GAL4"/>
    <property type="match status" value="1"/>
</dbReference>
<evidence type="ECO:0000256" key="1">
    <source>
        <dbReference type="ARBA" id="ARBA00022723"/>
    </source>
</evidence>
<dbReference type="PANTHER" id="PTHR47424:SF9">
    <property type="entry name" value="TAH-2"/>
    <property type="match status" value="1"/>
</dbReference>
<reference evidence="7 9" key="1">
    <citation type="submission" date="2020-01" db="EMBL/GenBank/DDBJ databases">
        <authorList>
            <consortium name="DOE Joint Genome Institute"/>
            <person name="Haridas S."/>
            <person name="Albert R."/>
            <person name="Binder M."/>
            <person name="Bloem J."/>
            <person name="Labutti K."/>
            <person name="Salamov A."/>
            <person name="Andreopoulos B."/>
            <person name="Baker S.E."/>
            <person name="Barry K."/>
            <person name="Bills G."/>
            <person name="Bluhm B.H."/>
            <person name="Cannon C."/>
            <person name="Castanera R."/>
            <person name="Culley D.E."/>
            <person name="Daum C."/>
            <person name="Ezra D."/>
            <person name="Gonzalez J.B."/>
            <person name="Henrissat B."/>
            <person name="Kuo A."/>
            <person name="Liang C."/>
            <person name="Lipzen A."/>
            <person name="Lutzoni F."/>
            <person name="Magnuson J."/>
            <person name="Mondo S."/>
            <person name="Nolan M."/>
            <person name="Ohm R."/>
            <person name="Pangilinan J."/>
            <person name="Park H.-J."/>
            <person name="Ramirez L."/>
            <person name="Alfaro M."/>
            <person name="Sun H."/>
            <person name="Tritt A."/>
            <person name="Yoshinaga Y."/>
            <person name="Zwiers L.-H."/>
            <person name="Turgeon B.G."/>
            <person name="Goodwin S.B."/>
            <person name="Spatafora J.W."/>
            <person name="Crous P.W."/>
            <person name="Grigoriev I.V."/>
        </authorList>
    </citation>
    <scope>NUCLEOTIDE SEQUENCE</scope>
    <source>
        <strain evidence="7 9">CBS 781.70</strain>
    </source>
</reference>
<sequence>MSQNEEHDEVVDLSEIRWKMLVACDICRRRKVRCDGERPCLRCSKGGKKCSFSTRRRVVINPEDIRAVKRPRTTPLSPDHLSSKRSISNVSSPRPVSSSEPSRVPTGKDRLKPDRREAAPSTPGKEHLLLIDSDDQIVYSGPSTGMSLFARLGLLHTVEVSESDRTVTSFASHSVGALGITGATTSSSDYLDLCLQHCPQELMFKLINYHLGTPIFFPLLHAPSFLSEFVAVTQRRLPCTAQYGALLMSIFAVTARLVEGARALLPASERDQAGERYFELAQDLIRTSRNKLDIRHILALYHLALYAEGCTSSASSVSSFVAEAVGLAFTTGLHRSTNEFKMDPVTLQVRTRLFWALYTLDTSLTYSQGRPPLIRLSECSVDLPVIVDNEYIKKTEILPQPEGNPPLAMAAAVKMIEIYIALEQVLSAINTPSRTPAAAFSLNDPPLDRSDLLKRAQKRLDEIERDLPPYLSQVLVTADPASSFFYSCRVRTVLQFVRTLIARQALIDELETSPMSSKKETSFATSEACGLSVDTVKTYSRLRHLGLLRFCGFHAISHVIAAAHTLIACMLRSFDLAFEHRPDLLTAIDILLVFSSTFPNVETVVQLLFQLSHSLDHNYGSNSKSEAIAVRVLASKMARPASRVEQPLLKPAFSWQSWNGNSTQWVDPEHPSKHIVGTGTSHASSSYTQLSVSDTDFSPTPREDTSAFSTTNDASAWLSLIATGPVEPEWTYNDSDHAVWGDSFSFLNDGLISKW</sequence>
<dbReference type="Gene3D" id="4.10.240.10">
    <property type="entry name" value="Zn(2)-C6 fungal-type DNA-binding domain"/>
    <property type="match status" value="1"/>
</dbReference>
<dbReference type="GO" id="GO:0000978">
    <property type="term" value="F:RNA polymerase II cis-regulatory region sequence-specific DNA binding"/>
    <property type="evidence" value="ECO:0007669"/>
    <property type="project" value="TreeGrafter"/>
</dbReference>
<evidence type="ECO:0000256" key="3">
    <source>
        <dbReference type="ARBA" id="ARBA00023163"/>
    </source>
</evidence>
<evidence type="ECO:0000256" key="2">
    <source>
        <dbReference type="ARBA" id="ARBA00023015"/>
    </source>
</evidence>
<dbReference type="EMBL" id="ML975153">
    <property type="protein sequence ID" value="KAF1814417.1"/>
    <property type="molecule type" value="Genomic_DNA"/>
</dbReference>
<evidence type="ECO:0000256" key="4">
    <source>
        <dbReference type="ARBA" id="ARBA00023242"/>
    </source>
</evidence>
<organism evidence="7">
    <name type="scientific">Eremomyces bilateralis CBS 781.70</name>
    <dbReference type="NCBI Taxonomy" id="1392243"/>
    <lineage>
        <taxon>Eukaryota</taxon>
        <taxon>Fungi</taxon>
        <taxon>Dikarya</taxon>
        <taxon>Ascomycota</taxon>
        <taxon>Pezizomycotina</taxon>
        <taxon>Dothideomycetes</taxon>
        <taxon>Dothideomycetes incertae sedis</taxon>
        <taxon>Eremomycetales</taxon>
        <taxon>Eremomycetaceae</taxon>
        <taxon>Eremomyces</taxon>
    </lineage>
</organism>
<dbReference type="GeneID" id="54423341"/>
<gene>
    <name evidence="7 9" type="ORF">P152DRAFT_512783</name>
</gene>
<dbReference type="SMART" id="SM00906">
    <property type="entry name" value="Fungal_trans"/>
    <property type="match status" value="1"/>
</dbReference>
<evidence type="ECO:0000256" key="5">
    <source>
        <dbReference type="SAM" id="MobiDB-lite"/>
    </source>
</evidence>
<dbReference type="GO" id="GO:0008270">
    <property type="term" value="F:zinc ion binding"/>
    <property type="evidence" value="ECO:0007669"/>
    <property type="project" value="InterPro"/>
</dbReference>
<dbReference type="Pfam" id="PF00172">
    <property type="entry name" value="Zn_clus"/>
    <property type="match status" value="1"/>
</dbReference>
<dbReference type="InterPro" id="IPR007219">
    <property type="entry name" value="XnlR_reg_dom"/>
</dbReference>
<name>A0A6G1G8L9_9PEZI</name>
<dbReference type="GO" id="GO:0000435">
    <property type="term" value="P:positive regulation of transcription from RNA polymerase II promoter by galactose"/>
    <property type="evidence" value="ECO:0007669"/>
    <property type="project" value="TreeGrafter"/>
</dbReference>
<reference evidence="9" key="3">
    <citation type="submission" date="2025-04" db="UniProtKB">
        <authorList>
            <consortium name="RefSeq"/>
        </authorList>
    </citation>
    <scope>IDENTIFICATION</scope>
    <source>
        <strain evidence="9">CBS 781.70</strain>
    </source>
</reference>
<dbReference type="PROSITE" id="PS50048">
    <property type="entry name" value="ZN2_CY6_FUNGAL_2"/>
    <property type="match status" value="1"/>
</dbReference>
<keyword evidence="2" id="KW-0805">Transcription regulation</keyword>
<keyword evidence="1" id="KW-0479">Metal-binding</keyword>
<dbReference type="RefSeq" id="XP_033536048.1">
    <property type="nucleotide sequence ID" value="XM_033682771.1"/>
</dbReference>
<dbReference type="Pfam" id="PF04082">
    <property type="entry name" value="Fungal_trans"/>
    <property type="match status" value="1"/>
</dbReference>
<dbReference type="GO" id="GO:0006351">
    <property type="term" value="P:DNA-templated transcription"/>
    <property type="evidence" value="ECO:0007669"/>
    <property type="project" value="InterPro"/>
</dbReference>
<dbReference type="AlphaFoldDB" id="A0A6G1G8L9"/>
<dbReference type="InterPro" id="IPR001138">
    <property type="entry name" value="Zn2Cys6_DnaBD"/>
</dbReference>
<dbReference type="PROSITE" id="PS00463">
    <property type="entry name" value="ZN2_CY6_FUNGAL_1"/>
    <property type="match status" value="1"/>
</dbReference>
<dbReference type="Proteomes" id="UP000504638">
    <property type="component" value="Unplaced"/>
</dbReference>
<dbReference type="GO" id="GO:0005634">
    <property type="term" value="C:nucleus"/>
    <property type="evidence" value="ECO:0007669"/>
    <property type="project" value="TreeGrafter"/>
</dbReference>
<proteinExistence type="predicted"/>
<feature type="domain" description="Zn(2)-C6 fungal-type" evidence="6">
    <location>
        <begin position="23"/>
        <end position="52"/>
    </location>
</feature>
<keyword evidence="4" id="KW-0539">Nucleus</keyword>
<dbReference type="CDD" id="cd00067">
    <property type="entry name" value="GAL4"/>
    <property type="match status" value="1"/>
</dbReference>
<evidence type="ECO:0000313" key="9">
    <source>
        <dbReference type="RefSeq" id="XP_033536048.1"/>
    </source>
</evidence>
<dbReference type="PANTHER" id="PTHR47424">
    <property type="entry name" value="REGULATORY PROTEIN GAL4"/>
    <property type="match status" value="1"/>
</dbReference>
<reference evidence="9" key="2">
    <citation type="submission" date="2020-04" db="EMBL/GenBank/DDBJ databases">
        <authorList>
            <consortium name="NCBI Genome Project"/>
        </authorList>
    </citation>
    <scope>NUCLEOTIDE SEQUENCE</scope>
    <source>
        <strain evidence="9">CBS 781.70</strain>
    </source>
</reference>
<evidence type="ECO:0000313" key="8">
    <source>
        <dbReference type="Proteomes" id="UP000504638"/>
    </source>
</evidence>